<evidence type="ECO:0000313" key="3">
    <source>
        <dbReference type="Proteomes" id="UP000008810"/>
    </source>
</evidence>
<keyword evidence="3" id="KW-1185">Reference proteome</keyword>
<evidence type="ECO:0000313" key="2">
    <source>
        <dbReference type="EnsemblPlants" id="KQJ93401"/>
    </source>
</evidence>
<reference evidence="1 2" key="1">
    <citation type="journal article" date="2010" name="Nature">
        <title>Genome sequencing and analysis of the model grass Brachypodium distachyon.</title>
        <authorList>
            <consortium name="International Brachypodium Initiative"/>
        </authorList>
    </citation>
    <scope>NUCLEOTIDE SEQUENCE [LARGE SCALE GENOMIC DNA]</scope>
    <source>
        <strain evidence="1 2">Bd21</strain>
    </source>
</reference>
<sequence>MSTSSSYSYKAILLGIVCLLLTLGFLSLAPPFPTASSNNTRKSRYIVITGCNNYCNVACCYCNIHRFPPVCEKCCK</sequence>
<organism evidence="1">
    <name type="scientific">Brachypodium distachyon</name>
    <name type="common">Purple false brome</name>
    <name type="synonym">Trachynia distachya</name>
    <dbReference type="NCBI Taxonomy" id="15368"/>
    <lineage>
        <taxon>Eukaryota</taxon>
        <taxon>Viridiplantae</taxon>
        <taxon>Streptophyta</taxon>
        <taxon>Embryophyta</taxon>
        <taxon>Tracheophyta</taxon>
        <taxon>Spermatophyta</taxon>
        <taxon>Magnoliopsida</taxon>
        <taxon>Liliopsida</taxon>
        <taxon>Poales</taxon>
        <taxon>Poaceae</taxon>
        <taxon>BOP clade</taxon>
        <taxon>Pooideae</taxon>
        <taxon>Stipodae</taxon>
        <taxon>Brachypodieae</taxon>
        <taxon>Brachypodium</taxon>
    </lineage>
</organism>
<reference evidence="1" key="2">
    <citation type="submission" date="2017-06" db="EMBL/GenBank/DDBJ databases">
        <title>WGS assembly of Brachypodium distachyon.</title>
        <authorList>
            <consortium name="The International Brachypodium Initiative"/>
            <person name="Lucas S."/>
            <person name="Harmon-Smith M."/>
            <person name="Lail K."/>
            <person name="Tice H."/>
            <person name="Grimwood J."/>
            <person name="Bruce D."/>
            <person name="Barry K."/>
            <person name="Shu S."/>
            <person name="Lindquist E."/>
            <person name="Wang M."/>
            <person name="Pitluck S."/>
            <person name="Vogel J.P."/>
            <person name="Garvin D.F."/>
            <person name="Mockler T.C."/>
            <person name="Schmutz J."/>
            <person name="Rokhsar D."/>
            <person name="Bevan M.W."/>
        </authorList>
    </citation>
    <scope>NUCLEOTIDE SEQUENCE</scope>
    <source>
        <strain evidence="1">Bd21</strain>
    </source>
</reference>
<dbReference type="Proteomes" id="UP000008810">
    <property type="component" value="Chromosome 3"/>
</dbReference>
<dbReference type="AlphaFoldDB" id="A0A0Q3PVE3"/>
<dbReference type="EMBL" id="CM000882">
    <property type="protein sequence ID" value="KQJ93401.2"/>
    <property type="molecule type" value="Genomic_DNA"/>
</dbReference>
<evidence type="ECO:0000313" key="1">
    <source>
        <dbReference type="EMBL" id="KQJ93401.2"/>
    </source>
</evidence>
<dbReference type="InParanoid" id="A0A0Q3PVE3"/>
<accession>A0A0Q3PVE3</accession>
<gene>
    <name evidence="1" type="ORF">BRADI_3g04315v3</name>
</gene>
<protein>
    <submittedName>
        <fullName evidence="1 2">Uncharacterized protein</fullName>
    </submittedName>
</protein>
<reference evidence="2" key="3">
    <citation type="submission" date="2018-08" db="UniProtKB">
        <authorList>
            <consortium name="EnsemblPlants"/>
        </authorList>
    </citation>
    <scope>IDENTIFICATION</scope>
    <source>
        <strain evidence="2">cv. Bd21</strain>
    </source>
</reference>
<dbReference type="EnsemblPlants" id="KQJ93401">
    <property type="protein sequence ID" value="KQJ93401"/>
    <property type="gene ID" value="BRADI_3g04315v3"/>
</dbReference>
<name>A0A0Q3PVE3_BRADI</name>
<proteinExistence type="predicted"/>
<dbReference type="Gramene" id="KQJ93401">
    <property type="protein sequence ID" value="KQJ93401"/>
    <property type="gene ID" value="BRADI_3g04315v3"/>
</dbReference>